<dbReference type="PANTHER" id="PTHR41368">
    <property type="entry name" value="PROTEIN YGHO"/>
    <property type="match status" value="1"/>
</dbReference>
<protein>
    <recommendedName>
        <fullName evidence="3">N-acetyltransferase domain-containing protein</fullName>
    </recommendedName>
</protein>
<dbReference type="Proteomes" id="UP000317557">
    <property type="component" value="Unassembled WGS sequence"/>
</dbReference>
<proteinExistence type="predicted"/>
<dbReference type="SUPFAM" id="SSF55729">
    <property type="entry name" value="Acyl-CoA N-acyltransferases (Nat)"/>
    <property type="match status" value="1"/>
</dbReference>
<evidence type="ECO:0008006" key="3">
    <source>
        <dbReference type="Google" id="ProtNLM"/>
    </source>
</evidence>
<accession>A0A521BFV1</accession>
<reference evidence="1 2" key="1">
    <citation type="submission" date="2017-05" db="EMBL/GenBank/DDBJ databases">
        <authorList>
            <person name="Varghese N."/>
            <person name="Submissions S."/>
        </authorList>
    </citation>
    <scope>NUCLEOTIDE SEQUENCE [LARGE SCALE GENOMIC DNA]</scope>
    <source>
        <strain evidence="1 2">DSM 21985</strain>
    </source>
</reference>
<dbReference type="PANTHER" id="PTHR41368:SF1">
    <property type="entry name" value="PROTEIN YGHO"/>
    <property type="match status" value="1"/>
</dbReference>
<evidence type="ECO:0000313" key="1">
    <source>
        <dbReference type="EMBL" id="SMO45939.1"/>
    </source>
</evidence>
<name>A0A521BFV1_9BACT</name>
<gene>
    <name evidence="1" type="ORF">SAMN06265219_102261</name>
</gene>
<keyword evidence="2" id="KW-1185">Reference proteome</keyword>
<dbReference type="AlphaFoldDB" id="A0A521BFV1"/>
<organism evidence="1 2">
    <name type="scientific">Gracilimonas mengyeensis</name>
    <dbReference type="NCBI Taxonomy" id="1302730"/>
    <lineage>
        <taxon>Bacteria</taxon>
        <taxon>Pseudomonadati</taxon>
        <taxon>Balneolota</taxon>
        <taxon>Balneolia</taxon>
        <taxon>Balneolales</taxon>
        <taxon>Balneolaceae</taxon>
        <taxon>Gracilimonas</taxon>
    </lineage>
</organism>
<sequence>MPKYRMSLQVYKVETKDQVDAFHALPQRLYKNHHWYRPPFRFEVENVFDRKKNERFEKGGECERFLVMREGEAVGRFAVFIDPEKDESYDPKLGGIGFIEMEDDPEISIVIIDFAKNWHRDRGYAGFRGPVNFGENDTFWGILIDGFEDHNVYGMLYHHNYYENLIEETGPEKFDDLYMYQLDMKQPLPPRLVKITERLKSRENIEVRPIDKKNLSRDGELVRQIYNRAFHDQVIKEREEEFIGISRETIRQMVKKLKPVLMPETSPIAFVKGEPASFLVSVPDLHEISAQTNGRLHWWQLYKLIGFEKRARKFRPLAFGTDPRFRGRGLEALVFIEGFKWTKKYYPNLKVLEGGFVSEKNWIMRRSLEALGCEIAKTYRVYKWMV</sequence>
<dbReference type="Gene3D" id="3.40.630.30">
    <property type="match status" value="1"/>
</dbReference>
<dbReference type="InterPro" id="IPR039968">
    <property type="entry name" value="BcerS-like"/>
</dbReference>
<dbReference type="EMBL" id="FXTP01000002">
    <property type="protein sequence ID" value="SMO45939.1"/>
    <property type="molecule type" value="Genomic_DNA"/>
</dbReference>
<dbReference type="InterPro" id="IPR016181">
    <property type="entry name" value="Acyl_CoA_acyltransferase"/>
</dbReference>
<evidence type="ECO:0000313" key="2">
    <source>
        <dbReference type="Proteomes" id="UP000317557"/>
    </source>
</evidence>